<dbReference type="InterPro" id="IPR002347">
    <property type="entry name" value="SDR_fam"/>
</dbReference>
<reference evidence="3 4" key="1">
    <citation type="submission" date="2014-07" db="EMBL/GenBank/DDBJ databases">
        <title>Complete Genome Sequence of Dyella japonica Strain A8 Isolated from Malaysian Tropical Soil.</title>
        <authorList>
            <person name="Hui R.K.H."/>
            <person name="Chen J.-W."/>
            <person name="Chan K.-G."/>
            <person name="Leung F.C.C."/>
        </authorList>
    </citation>
    <scope>NUCLEOTIDE SEQUENCE [LARGE SCALE GENOMIC DNA]</scope>
    <source>
        <strain evidence="3 4">A8</strain>
    </source>
</reference>
<gene>
    <name evidence="3" type="ORF">HY57_19985</name>
</gene>
<dbReference type="HOGENOM" id="CLU_010194_2_1_6"/>
<evidence type="ECO:0000256" key="2">
    <source>
        <dbReference type="ARBA" id="ARBA00023002"/>
    </source>
</evidence>
<evidence type="ECO:0000256" key="1">
    <source>
        <dbReference type="ARBA" id="ARBA00006484"/>
    </source>
</evidence>
<dbReference type="GO" id="GO:0016020">
    <property type="term" value="C:membrane"/>
    <property type="evidence" value="ECO:0007669"/>
    <property type="project" value="TreeGrafter"/>
</dbReference>
<dbReference type="RefSeq" id="WP_019467082.1">
    <property type="nucleotide sequence ID" value="NZ_ALOY01000181.1"/>
</dbReference>
<dbReference type="AlphaFoldDB" id="A0A075K5E0"/>
<keyword evidence="4" id="KW-1185">Reference proteome</keyword>
<dbReference type="SUPFAM" id="SSF51735">
    <property type="entry name" value="NAD(P)-binding Rossmann-fold domains"/>
    <property type="match status" value="1"/>
</dbReference>
<dbReference type="PRINTS" id="PR00081">
    <property type="entry name" value="GDHRDH"/>
</dbReference>
<dbReference type="InterPro" id="IPR036291">
    <property type="entry name" value="NAD(P)-bd_dom_sf"/>
</dbReference>
<dbReference type="PANTHER" id="PTHR44196">
    <property type="entry name" value="DEHYDROGENASE/REDUCTASE SDR FAMILY MEMBER 7B"/>
    <property type="match status" value="1"/>
</dbReference>
<dbReference type="Gene3D" id="3.40.50.720">
    <property type="entry name" value="NAD(P)-binding Rossmann-like Domain"/>
    <property type="match status" value="1"/>
</dbReference>
<name>A0A075K5E0_9GAMM</name>
<keyword evidence="2" id="KW-0560">Oxidoreductase</keyword>
<sequence>MLNVLIIGANSAIAEATARIYANRGARLFLVARNSHKLADLTADLSVRGASAVGSCVLDVGDVASQAGALEQAKAFLSSIDVALIAHGTLPKQEACEASVDTALAEFWINASSTIALLTQLGNTFEAKGSGTIAVISSVAGDRGRASNYLYGAAKSAVSTFLSGMGQRLKSKGITILNIKPGFVDTPMTSEFKKGPLWAKPDAVAKGIVRAIDTKKAVVYLPGFWRLIMLVIRHIPETVFRRIRL</sequence>
<dbReference type="PROSITE" id="PS00061">
    <property type="entry name" value="ADH_SHORT"/>
    <property type="match status" value="1"/>
</dbReference>
<evidence type="ECO:0000313" key="4">
    <source>
        <dbReference type="Proteomes" id="UP000027987"/>
    </source>
</evidence>
<dbReference type="OrthoDB" id="335726at2"/>
<dbReference type="STRING" id="1217721.HY57_19985"/>
<dbReference type="PANTHER" id="PTHR44196:SF1">
    <property type="entry name" value="DEHYDROGENASE_REDUCTASE SDR FAMILY MEMBER 7B"/>
    <property type="match status" value="1"/>
</dbReference>
<dbReference type="Proteomes" id="UP000027987">
    <property type="component" value="Chromosome"/>
</dbReference>
<dbReference type="GO" id="GO:0016491">
    <property type="term" value="F:oxidoreductase activity"/>
    <property type="evidence" value="ECO:0007669"/>
    <property type="project" value="UniProtKB-KW"/>
</dbReference>
<accession>A0A075K5E0</accession>
<dbReference type="InterPro" id="IPR020904">
    <property type="entry name" value="Sc_DH/Rdtase_CS"/>
</dbReference>
<protein>
    <submittedName>
        <fullName evidence="3">Short-chain dehydrogenase</fullName>
    </submittedName>
</protein>
<dbReference type="NCBIfam" id="NF005489">
    <property type="entry name" value="PRK07102.1"/>
    <property type="match status" value="1"/>
</dbReference>
<dbReference type="PATRIC" id="fig|1217721.7.peg.4094"/>
<dbReference type="Pfam" id="PF00106">
    <property type="entry name" value="adh_short"/>
    <property type="match status" value="1"/>
</dbReference>
<dbReference type="KEGG" id="dja:HY57_19985"/>
<evidence type="ECO:0000313" key="3">
    <source>
        <dbReference type="EMBL" id="AIF49374.1"/>
    </source>
</evidence>
<organism evidence="3 4">
    <name type="scientific">Dyella japonica A8</name>
    <dbReference type="NCBI Taxonomy" id="1217721"/>
    <lineage>
        <taxon>Bacteria</taxon>
        <taxon>Pseudomonadati</taxon>
        <taxon>Pseudomonadota</taxon>
        <taxon>Gammaproteobacteria</taxon>
        <taxon>Lysobacterales</taxon>
        <taxon>Rhodanobacteraceae</taxon>
        <taxon>Dyella</taxon>
    </lineage>
</organism>
<proteinExistence type="inferred from homology"/>
<comment type="similarity">
    <text evidence="1">Belongs to the short-chain dehydrogenases/reductases (SDR) family.</text>
</comment>
<dbReference type="EMBL" id="CP008884">
    <property type="protein sequence ID" value="AIF49374.1"/>
    <property type="molecule type" value="Genomic_DNA"/>
</dbReference>